<keyword evidence="1 16" id="KW-0813">Transport</keyword>
<evidence type="ECO:0000256" key="12">
    <source>
        <dbReference type="ARBA" id="ARBA00023065"/>
    </source>
</evidence>
<proteinExistence type="inferred from homology"/>
<keyword evidence="14 16" id="KW-0472">Membrane</keyword>
<evidence type="ECO:0000256" key="4">
    <source>
        <dbReference type="ARBA" id="ARBA00022553"/>
    </source>
</evidence>
<feature type="domain" description="FMN-binding" evidence="18">
    <location>
        <begin position="136"/>
        <end position="235"/>
    </location>
</feature>
<dbReference type="GO" id="GO:0016655">
    <property type="term" value="F:oxidoreductase activity, acting on NAD(P)H, quinone or similar compound as acceptor"/>
    <property type="evidence" value="ECO:0007669"/>
    <property type="project" value="UniProtKB-UniRule"/>
</dbReference>
<dbReference type="SMART" id="SM00900">
    <property type="entry name" value="FMN_bind"/>
    <property type="match status" value="1"/>
</dbReference>
<dbReference type="Proteomes" id="UP000190121">
    <property type="component" value="Unassembled WGS sequence"/>
</dbReference>
<comment type="subunit">
    <text evidence="16 17">Composed of six subunits; NqrA, NqrB, NqrC, NqrD, NqrE and NqrF.</text>
</comment>
<feature type="transmembrane region" description="Helical" evidence="16">
    <location>
        <begin position="12"/>
        <end position="31"/>
    </location>
</feature>
<evidence type="ECO:0000256" key="17">
    <source>
        <dbReference type="PIRNR" id="PIRNR009437"/>
    </source>
</evidence>
<evidence type="ECO:0000256" key="2">
    <source>
        <dbReference type="ARBA" id="ARBA00022475"/>
    </source>
</evidence>
<comment type="subcellular location">
    <subcellularLocation>
        <location evidence="16">Cell membrane</location>
        <topology evidence="16">Single-pass membrane protein</topology>
    </subcellularLocation>
</comment>
<evidence type="ECO:0000256" key="15">
    <source>
        <dbReference type="ARBA" id="ARBA00023201"/>
    </source>
</evidence>
<evidence type="ECO:0000256" key="13">
    <source>
        <dbReference type="ARBA" id="ARBA00023075"/>
    </source>
</evidence>
<keyword evidence="5 16" id="KW-0285">Flavoprotein</keyword>
<keyword evidence="8 16" id="KW-1278">Translocase</keyword>
<keyword evidence="6 16" id="KW-0288">FMN</keyword>
<dbReference type="Pfam" id="PF04205">
    <property type="entry name" value="FMN_bind"/>
    <property type="match status" value="1"/>
</dbReference>
<comment type="cofactor">
    <cofactor evidence="16 17">
        <name>FMN</name>
        <dbReference type="ChEBI" id="CHEBI:58210"/>
    </cofactor>
</comment>
<evidence type="ECO:0000256" key="3">
    <source>
        <dbReference type="ARBA" id="ARBA00022519"/>
    </source>
</evidence>
<sequence>MNREGNTYTVLYASIMVILVAVALALTSQLLKNFKQENVRVDKMEQILRSLNIVVKNKTAVAKTYRATIKKELLVNEKGEVVHSFEGSDLASNDAFNMNTANQFKIVANKSSYLLPLYIAEVEGVQKFVLPMNGNGLWGAIWGYLALDADANTVFGSDFGHASETPGLGAEIATEHFAQSFVGKHIANASGDVIGIAVVKGGKAVDEREFVDGVSGGTLTSNGVDEMIAFCVKQYAPYLMKSTNQD</sequence>
<keyword evidence="9 16" id="KW-1133">Transmembrane helix</keyword>
<gene>
    <name evidence="16" type="primary">nqrC</name>
    <name evidence="19" type="ORF">SAMN02745171_01649</name>
</gene>
<evidence type="ECO:0000256" key="5">
    <source>
        <dbReference type="ARBA" id="ARBA00022630"/>
    </source>
</evidence>
<dbReference type="RefSeq" id="WP_078737528.1">
    <property type="nucleotide sequence ID" value="NZ_FUXE01000023.1"/>
</dbReference>
<evidence type="ECO:0000256" key="10">
    <source>
        <dbReference type="ARBA" id="ARBA00023027"/>
    </source>
</evidence>
<evidence type="ECO:0000256" key="11">
    <source>
        <dbReference type="ARBA" id="ARBA00023053"/>
    </source>
</evidence>
<keyword evidence="7 16" id="KW-0812">Transmembrane</keyword>
<evidence type="ECO:0000313" key="20">
    <source>
        <dbReference type="Proteomes" id="UP000190121"/>
    </source>
</evidence>
<evidence type="ECO:0000313" key="19">
    <source>
        <dbReference type="EMBL" id="SJZ96915.1"/>
    </source>
</evidence>
<dbReference type="GO" id="GO:0010181">
    <property type="term" value="F:FMN binding"/>
    <property type="evidence" value="ECO:0007669"/>
    <property type="project" value="UniProtKB-UniRule"/>
</dbReference>
<comment type="function">
    <text evidence="16">NQR complex catalyzes the reduction of ubiquinone-1 to ubiquinol by two successive reactions, coupled with the transport of Na(+) ions from the cytoplasm to the periplasm. NqrA to NqrE are probably involved in the second step, the conversion of ubisemiquinone to ubiquinol.</text>
</comment>
<accession>A0A1T4PZJ4</accession>
<keyword evidence="11 16" id="KW-0915">Sodium</keyword>
<comment type="caution">
    <text evidence="16">Lacks conserved residue(s) required for the propagation of feature annotation.</text>
</comment>
<evidence type="ECO:0000256" key="14">
    <source>
        <dbReference type="ARBA" id="ARBA00023136"/>
    </source>
</evidence>
<comment type="catalytic activity">
    <reaction evidence="16 17">
        <text>a ubiquinone + n Na(+)(in) + NADH + H(+) = a ubiquinol + n Na(+)(out) + NAD(+)</text>
        <dbReference type="Rhea" id="RHEA:47748"/>
        <dbReference type="Rhea" id="RHEA-COMP:9565"/>
        <dbReference type="Rhea" id="RHEA-COMP:9566"/>
        <dbReference type="ChEBI" id="CHEBI:15378"/>
        <dbReference type="ChEBI" id="CHEBI:16389"/>
        <dbReference type="ChEBI" id="CHEBI:17976"/>
        <dbReference type="ChEBI" id="CHEBI:29101"/>
        <dbReference type="ChEBI" id="CHEBI:57540"/>
        <dbReference type="ChEBI" id="CHEBI:57945"/>
        <dbReference type="EC" id="7.2.1.1"/>
    </reaction>
</comment>
<keyword evidence="4 16" id="KW-0597">Phosphoprotein</keyword>
<dbReference type="PIRSF" id="PIRSF009437">
    <property type="entry name" value="NQR-1_subunit_C"/>
    <property type="match status" value="1"/>
</dbReference>
<dbReference type="NCBIfam" id="TIGR01938">
    <property type="entry name" value="nqrC"/>
    <property type="match status" value="1"/>
</dbReference>
<dbReference type="AlphaFoldDB" id="A0A1T4PZJ4"/>
<keyword evidence="20" id="KW-1185">Reference proteome</keyword>
<comment type="similarity">
    <text evidence="16 17">Belongs to the NqrC family.</text>
</comment>
<evidence type="ECO:0000256" key="6">
    <source>
        <dbReference type="ARBA" id="ARBA00022643"/>
    </source>
</evidence>
<dbReference type="EMBL" id="FUXE01000023">
    <property type="protein sequence ID" value="SJZ96915.1"/>
    <property type="molecule type" value="Genomic_DNA"/>
</dbReference>
<organism evidence="19 20">
    <name type="scientific">Porphyromonas circumdentaria</name>
    <dbReference type="NCBI Taxonomy" id="29524"/>
    <lineage>
        <taxon>Bacteria</taxon>
        <taxon>Pseudomonadati</taxon>
        <taxon>Bacteroidota</taxon>
        <taxon>Bacteroidia</taxon>
        <taxon>Bacteroidales</taxon>
        <taxon>Porphyromonadaceae</taxon>
        <taxon>Porphyromonas</taxon>
    </lineage>
</organism>
<keyword evidence="13 16" id="KW-0830">Ubiquinone</keyword>
<dbReference type="InterPro" id="IPR010204">
    <property type="entry name" value="NqrC"/>
</dbReference>
<dbReference type="OrthoDB" id="9813828at2"/>
<dbReference type="GO" id="GO:0005886">
    <property type="term" value="C:plasma membrane"/>
    <property type="evidence" value="ECO:0007669"/>
    <property type="project" value="UniProtKB-SubCell"/>
</dbReference>
<evidence type="ECO:0000256" key="8">
    <source>
        <dbReference type="ARBA" id="ARBA00022967"/>
    </source>
</evidence>
<evidence type="ECO:0000256" key="7">
    <source>
        <dbReference type="ARBA" id="ARBA00022692"/>
    </source>
</evidence>
<keyword evidence="2 16" id="KW-1003">Cell membrane</keyword>
<protein>
    <recommendedName>
        <fullName evidence="16 17">Na(+)-translocating NADH-quinone reductase subunit C</fullName>
        <shortName evidence="16 17">Na(+)-NQR subunit C</shortName>
        <shortName evidence="16 17">Na(+)-translocating NQR subunit C</shortName>
        <ecNumber evidence="16 17">7.2.1.1</ecNumber>
    </recommendedName>
    <alternativeName>
        <fullName evidence="16 17">NQR complex subunit C</fullName>
    </alternativeName>
    <alternativeName>
        <fullName evidence="16 17">NQR-1 subunit C</fullName>
    </alternativeName>
</protein>
<reference evidence="20" key="1">
    <citation type="submission" date="2017-02" db="EMBL/GenBank/DDBJ databases">
        <authorList>
            <person name="Varghese N."/>
            <person name="Submissions S."/>
        </authorList>
    </citation>
    <scope>NUCLEOTIDE SEQUENCE [LARGE SCALE GENOMIC DNA]</scope>
    <source>
        <strain evidence="20">ATCC 51356</strain>
    </source>
</reference>
<keyword evidence="12 16" id="KW-0406">Ion transport</keyword>
<dbReference type="GO" id="GO:0006814">
    <property type="term" value="P:sodium ion transport"/>
    <property type="evidence" value="ECO:0007669"/>
    <property type="project" value="UniProtKB-UniRule"/>
</dbReference>
<dbReference type="EC" id="7.2.1.1" evidence="16 17"/>
<evidence type="ECO:0000256" key="9">
    <source>
        <dbReference type="ARBA" id="ARBA00022989"/>
    </source>
</evidence>
<evidence type="ECO:0000256" key="16">
    <source>
        <dbReference type="HAMAP-Rule" id="MF_00427"/>
    </source>
</evidence>
<evidence type="ECO:0000256" key="1">
    <source>
        <dbReference type="ARBA" id="ARBA00022448"/>
    </source>
</evidence>
<dbReference type="PANTHER" id="PTHR37838:SF1">
    <property type="entry name" value="NA(+)-TRANSLOCATING NADH-QUINONE REDUCTASE SUBUNIT C"/>
    <property type="match status" value="1"/>
</dbReference>
<dbReference type="HAMAP" id="MF_00427">
    <property type="entry name" value="NqrC"/>
    <property type="match status" value="1"/>
</dbReference>
<dbReference type="InterPro" id="IPR007329">
    <property type="entry name" value="FMN-bd"/>
</dbReference>
<keyword evidence="15 16" id="KW-0739">Sodium transport</keyword>
<feature type="modified residue" description="FMN phosphoryl threonine" evidence="16">
    <location>
        <position position="218"/>
    </location>
</feature>
<keyword evidence="10 16" id="KW-0520">NAD</keyword>
<dbReference type="PANTHER" id="PTHR37838">
    <property type="entry name" value="NA(+)-TRANSLOCATING NADH-QUINONE REDUCTASE SUBUNIT C"/>
    <property type="match status" value="1"/>
</dbReference>
<keyword evidence="3" id="KW-0997">Cell inner membrane</keyword>
<name>A0A1T4PZJ4_9PORP</name>
<dbReference type="STRING" id="29524.SAMN02745171_01649"/>
<evidence type="ECO:0000259" key="18">
    <source>
        <dbReference type="SMART" id="SM00900"/>
    </source>
</evidence>